<dbReference type="PANTHER" id="PTHR43238">
    <property type="entry name" value="GDP-L-FUCOSE SYNTHASE"/>
    <property type="match status" value="1"/>
</dbReference>
<evidence type="ECO:0000256" key="5">
    <source>
        <dbReference type="HAMAP-Rule" id="MF_00956"/>
    </source>
</evidence>
<dbReference type="HAMAP" id="MF_00956">
    <property type="entry name" value="GDP_fucose_synth"/>
    <property type="match status" value="1"/>
</dbReference>
<keyword evidence="2 5" id="KW-0521">NADP</keyword>
<dbReference type="GO" id="GO:0070401">
    <property type="term" value="F:NADP+ binding"/>
    <property type="evidence" value="ECO:0007669"/>
    <property type="project" value="UniProtKB-UniRule"/>
</dbReference>
<dbReference type="Gene3D" id="3.90.25.10">
    <property type="entry name" value="UDP-galactose 4-epimerase, domain 1"/>
    <property type="match status" value="1"/>
</dbReference>
<evidence type="ECO:0000256" key="3">
    <source>
        <dbReference type="ARBA" id="ARBA00023002"/>
    </source>
</evidence>
<comment type="catalytic activity">
    <reaction evidence="5">
        <text>GDP-beta-L-fucose + NADP(+) = GDP-4-dehydro-alpha-D-rhamnose + NADPH + H(+)</text>
        <dbReference type="Rhea" id="RHEA:18885"/>
        <dbReference type="ChEBI" id="CHEBI:15378"/>
        <dbReference type="ChEBI" id="CHEBI:57273"/>
        <dbReference type="ChEBI" id="CHEBI:57783"/>
        <dbReference type="ChEBI" id="CHEBI:57964"/>
        <dbReference type="ChEBI" id="CHEBI:58349"/>
        <dbReference type="EC" id="1.1.1.271"/>
    </reaction>
</comment>
<dbReference type="SUPFAM" id="SSF51735">
    <property type="entry name" value="NAD(P)-binding Rossmann-fold domains"/>
    <property type="match status" value="1"/>
</dbReference>
<evidence type="ECO:0000259" key="6">
    <source>
        <dbReference type="Pfam" id="PF01370"/>
    </source>
</evidence>
<evidence type="ECO:0000256" key="2">
    <source>
        <dbReference type="ARBA" id="ARBA00022857"/>
    </source>
</evidence>
<dbReference type="EMBL" id="AACCKB010000007">
    <property type="protein sequence ID" value="EAJ9681611.1"/>
    <property type="molecule type" value="Genomic_DNA"/>
</dbReference>
<reference evidence="8" key="1">
    <citation type="submission" date="2018-05" db="EMBL/GenBank/DDBJ databases">
        <authorList>
            <consortium name="NARMS: The National Antimicrobial Resistance Monitoring System"/>
        </authorList>
    </citation>
    <scope>NUCLEOTIDE SEQUENCE</scope>
    <source>
        <strain evidence="7">FSIS11919992</strain>
        <strain evidence="8">FSIS1605714</strain>
    </source>
</reference>
<dbReference type="UniPathway" id="UPA00128">
    <property type="reaction ID" value="UER00191"/>
</dbReference>
<dbReference type="EMBL" id="AACMTA010000007">
    <property type="protein sequence ID" value="EAL2607564.1"/>
    <property type="molecule type" value="Genomic_DNA"/>
</dbReference>
<comment type="pathway">
    <text evidence="5">Nucleotide-sugar biosynthesis; GDP-L-fucose biosynthesis via de novo pathway; GDP-L-fucose from GDP-alpha-D-mannose: step 2/2.</text>
</comment>
<dbReference type="RefSeq" id="WP_002808679.1">
    <property type="nucleotide sequence ID" value="NZ_JOVB01000019.1"/>
</dbReference>
<feature type="binding site" evidence="5">
    <location>
        <begin position="11"/>
        <end position="17"/>
    </location>
    <ligand>
        <name>NADP(+)</name>
        <dbReference type="ChEBI" id="CHEBI:58349"/>
    </ligand>
</feature>
<protein>
    <recommendedName>
        <fullName evidence="5">GDP-L-fucose synthase</fullName>
        <ecNumber evidence="5">1.1.1.271</ecNumber>
    </recommendedName>
    <alternativeName>
        <fullName evidence="5">GDP-4-keto-6-deoxy-D-mannose-3,5-epimerase-4-reductase</fullName>
    </alternativeName>
</protein>
<evidence type="ECO:0000313" key="7">
    <source>
        <dbReference type="EMBL" id="EAJ9681611.1"/>
    </source>
</evidence>
<dbReference type="InterPro" id="IPR001509">
    <property type="entry name" value="Epimerase_deHydtase"/>
</dbReference>
<feature type="domain" description="NAD-dependent epimerase/dehydratase" evidence="6">
    <location>
        <begin position="7"/>
        <end position="268"/>
    </location>
</feature>
<name>A0A5T1MSM4_CAMCO</name>
<dbReference type="CDD" id="cd05239">
    <property type="entry name" value="GDP_FS_SDR_e"/>
    <property type="match status" value="1"/>
</dbReference>
<dbReference type="PANTHER" id="PTHR43238:SF1">
    <property type="entry name" value="GDP-L-FUCOSE SYNTHASE"/>
    <property type="match status" value="1"/>
</dbReference>
<comment type="caution">
    <text evidence="8">The sequence shown here is derived from an EMBL/GenBank/DDBJ whole genome shotgun (WGS) entry which is preliminary data.</text>
</comment>
<feature type="binding site" evidence="5">
    <location>
        <position position="140"/>
    </location>
    <ligand>
        <name>NADP(+)</name>
        <dbReference type="ChEBI" id="CHEBI:58349"/>
    </ligand>
</feature>
<gene>
    <name evidence="5" type="primary">fcl</name>
    <name evidence="8" type="ORF">AZE58_04965</name>
    <name evidence="7" type="ORF">FA629_04625</name>
</gene>
<keyword evidence="4 5" id="KW-0413">Isomerase</keyword>
<sequence length="342" mass="39266">MNKEAKIYVAGHTGTAGSAIVELLYKRGYCNLVFKGSSELDLRNQKSVEKFFQQEKPEYVFMCAATPCGVANMQYRADFIYNNIMMQINVIHASFKHRVKKLICFGSGYMYPKEAQNPLKEEYILSGKLDYSIEPYALSKIIALKASEAYNIQYNTEFICVAINNLYGGNAKFDLKQARLMPALLQKFYLGKLLQKQEYVQLANELKVTGVKNIEEKLKEIGIFKDQIFLWGNGRTRREFIHCEDLADACIYLMNYNFKTCDLHFNIGTNVDYSIADVASIVSNIVGFNGEIKFDITKPSSDMNRLMDCSKIHSLGWKHKIELEQGIKMMYKWYLENKGAIE</sequence>
<dbReference type="GO" id="GO:0016853">
    <property type="term" value="F:isomerase activity"/>
    <property type="evidence" value="ECO:0007669"/>
    <property type="project" value="UniProtKB-KW"/>
</dbReference>
<feature type="binding site" evidence="5">
    <location>
        <position position="231"/>
    </location>
    <ligand>
        <name>substrate</name>
    </ligand>
</feature>
<dbReference type="Gene3D" id="3.40.50.720">
    <property type="entry name" value="NAD(P)-binding Rossmann-like Domain"/>
    <property type="match status" value="1"/>
</dbReference>
<dbReference type="AlphaFoldDB" id="A0A5T1MSM4"/>
<keyword evidence="3 5" id="KW-0560">Oxidoreductase</keyword>
<evidence type="ECO:0000256" key="4">
    <source>
        <dbReference type="ARBA" id="ARBA00023235"/>
    </source>
</evidence>
<accession>A0A5T1MSM4</accession>
<feature type="binding site" evidence="5">
    <location>
        <position position="238"/>
    </location>
    <ligand>
        <name>substrate</name>
    </ligand>
</feature>
<feature type="site" description="Important for catalytic activity" evidence="5">
    <location>
        <position position="107"/>
    </location>
</feature>
<keyword evidence="5" id="KW-0511">Multifunctional enzyme</keyword>
<dbReference type="Pfam" id="PF01370">
    <property type="entry name" value="Epimerase"/>
    <property type="match status" value="1"/>
</dbReference>
<dbReference type="GO" id="GO:0050577">
    <property type="term" value="F:GDP-L-fucose synthase activity"/>
    <property type="evidence" value="ECO:0007669"/>
    <property type="project" value="UniProtKB-UniRule"/>
</dbReference>
<comment type="similarity">
    <text evidence="1 5">Belongs to the NAD(P)-dependent epimerase/dehydratase family. Fucose synthase subfamily.</text>
</comment>
<comment type="function">
    <text evidence="5">Catalyzes the two-step NADP-dependent conversion of GDP-4-dehydro-6-deoxy-D-mannose to GDP-fucose, involving an epimerase and a reductase reaction.</text>
</comment>
<proteinExistence type="inferred from homology"/>
<dbReference type="InterPro" id="IPR028614">
    <property type="entry name" value="GDP_fucose/colitose_synth"/>
</dbReference>
<dbReference type="GO" id="GO:0042351">
    <property type="term" value="P:'de novo' GDP-L-fucose biosynthetic process"/>
    <property type="evidence" value="ECO:0007669"/>
    <property type="project" value="UniProtKB-UniRule"/>
</dbReference>
<feature type="active site" description="Proton donor/acceptor" evidence="5">
    <location>
        <position position="136"/>
    </location>
</feature>
<evidence type="ECO:0000256" key="1">
    <source>
        <dbReference type="ARBA" id="ARBA00005959"/>
    </source>
</evidence>
<feature type="binding site" evidence="5">
    <location>
        <position position="187"/>
    </location>
    <ligand>
        <name>substrate</name>
    </ligand>
</feature>
<comment type="caution">
    <text evidence="5">Lacks conserved residue(s) required for the propagation of feature annotation.</text>
</comment>
<evidence type="ECO:0000313" key="8">
    <source>
        <dbReference type="EMBL" id="EAL2607564.1"/>
    </source>
</evidence>
<organism evidence="8">
    <name type="scientific">Campylobacter coli</name>
    <dbReference type="NCBI Taxonomy" id="195"/>
    <lineage>
        <taxon>Bacteria</taxon>
        <taxon>Pseudomonadati</taxon>
        <taxon>Campylobacterota</taxon>
        <taxon>Epsilonproteobacteria</taxon>
        <taxon>Campylobacterales</taxon>
        <taxon>Campylobacteraceae</taxon>
        <taxon>Campylobacter</taxon>
    </lineage>
</organism>
<dbReference type="EC" id="1.1.1.271" evidence="5"/>
<dbReference type="InterPro" id="IPR036291">
    <property type="entry name" value="NAD(P)-bd_dom_sf"/>
</dbReference>